<dbReference type="InterPro" id="IPR011990">
    <property type="entry name" value="TPR-like_helical_dom_sf"/>
</dbReference>
<evidence type="ECO:0000313" key="2">
    <source>
        <dbReference type="Proteomes" id="UP000250321"/>
    </source>
</evidence>
<dbReference type="GO" id="GO:0003723">
    <property type="term" value="F:RNA binding"/>
    <property type="evidence" value="ECO:0007669"/>
    <property type="project" value="InterPro"/>
</dbReference>
<dbReference type="STRING" id="2094558.A0A314Y0P4"/>
<dbReference type="OrthoDB" id="1688675at2759"/>
<organism evidence="1 2">
    <name type="scientific">Prunus yedoensis var. nudiflora</name>
    <dbReference type="NCBI Taxonomy" id="2094558"/>
    <lineage>
        <taxon>Eukaryota</taxon>
        <taxon>Viridiplantae</taxon>
        <taxon>Streptophyta</taxon>
        <taxon>Embryophyta</taxon>
        <taxon>Tracheophyta</taxon>
        <taxon>Spermatophyta</taxon>
        <taxon>Magnoliopsida</taxon>
        <taxon>eudicotyledons</taxon>
        <taxon>Gunneridae</taxon>
        <taxon>Pentapetalae</taxon>
        <taxon>rosids</taxon>
        <taxon>fabids</taxon>
        <taxon>Rosales</taxon>
        <taxon>Rosaceae</taxon>
        <taxon>Amygdaloideae</taxon>
        <taxon>Amygdaleae</taxon>
        <taxon>Prunus</taxon>
    </lineage>
</organism>
<dbReference type="GO" id="GO:0009451">
    <property type="term" value="P:RNA modification"/>
    <property type="evidence" value="ECO:0007669"/>
    <property type="project" value="InterPro"/>
</dbReference>
<dbReference type="Proteomes" id="UP000250321">
    <property type="component" value="Unassembled WGS sequence"/>
</dbReference>
<dbReference type="InterPro" id="IPR046960">
    <property type="entry name" value="PPR_At4g14850-like_plant"/>
</dbReference>
<dbReference type="AlphaFoldDB" id="A0A314Y0P4"/>
<proteinExistence type="predicted"/>
<evidence type="ECO:0000313" key="1">
    <source>
        <dbReference type="EMBL" id="PQP97650.1"/>
    </source>
</evidence>
<accession>A0A314Y0P4</accession>
<protein>
    <submittedName>
        <fullName evidence="1">Pentatricopeptide repeat-containing protein</fullName>
    </submittedName>
</protein>
<dbReference type="Gene3D" id="1.25.40.10">
    <property type="entry name" value="Tetratricopeptide repeat domain"/>
    <property type="match status" value="1"/>
</dbReference>
<dbReference type="PANTHER" id="PTHR47926:SF359">
    <property type="entry name" value="PENTACOTRIPEPTIDE-REPEAT REGION OF PRORP DOMAIN-CONTAINING PROTEIN"/>
    <property type="match status" value="1"/>
</dbReference>
<sequence>MLLPFLQRSVLKLPHSASLMRWPTNAALASLPNRHLRSLIRACTRQCSIDMGKKLHAAIITGRLASMPDSFLHNALLHFYAAHGSACSARKLFDEIPNSYKDAVDWTVLMGCFSRHGMPKVGFVCLSK</sequence>
<reference evidence="1 2" key="1">
    <citation type="submission" date="2018-02" db="EMBL/GenBank/DDBJ databases">
        <title>Draft genome of wild Prunus yedoensis var. nudiflora.</title>
        <authorList>
            <person name="Baek S."/>
            <person name="Kim J.-H."/>
            <person name="Choi K."/>
            <person name="Kim G.-B."/>
            <person name="Cho A."/>
            <person name="Jang H."/>
            <person name="Shin C.-H."/>
            <person name="Yu H.-J."/>
            <person name="Mun J.-H."/>
        </authorList>
    </citation>
    <scope>NUCLEOTIDE SEQUENCE [LARGE SCALE GENOMIC DNA]</scope>
    <source>
        <strain evidence="2">cv. Jeju island</strain>
        <tissue evidence="1">Leaf</tissue>
    </source>
</reference>
<comment type="caution">
    <text evidence="1">The sequence shown here is derived from an EMBL/GenBank/DDBJ whole genome shotgun (WGS) entry which is preliminary data.</text>
</comment>
<name>A0A314Y0P4_PRUYE</name>
<gene>
    <name evidence="1" type="ORF">Pyn_18254</name>
</gene>
<dbReference type="PANTHER" id="PTHR47926">
    <property type="entry name" value="PENTATRICOPEPTIDE REPEAT-CONTAINING PROTEIN"/>
    <property type="match status" value="1"/>
</dbReference>
<keyword evidence="2" id="KW-1185">Reference proteome</keyword>
<dbReference type="EMBL" id="PJQY01001970">
    <property type="protein sequence ID" value="PQP97650.1"/>
    <property type="molecule type" value="Genomic_DNA"/>
</dbReference>